<dbReference type="Pfam" id="PF07007">
    <property type="entry name" value="LprI"/>
    <property type="match status" value="1"/>
</dbReference>
<comment type="caution">
    <text evidence="3">The sequence shown here is derived from an EMBL/GenBank/DDBJ whole genome shotgun (WGS) entry which is preliminary data.</text>
</comment>
<accession>A0ABQ5W6K9</accession>
<dbReference type="PANTHER" id="PTHR39176:SF1">
    <property type="entry name" value="PERIPLASMIC PROTEIN"/>
    <property type="match status" value="1"/>
</dbReference>
<dbReference type="RefSeq" id="WP_284340847.1">
    <property type="nucleotide sequence ID" value="NZ_BSNS01000011.1"/>
</dbReference>
<organism evidence="3 4">
    <name type="scientific">Devosia nitrariae</name>
    <dbReference type="NCBI Taxonomy" id="2071872"/>
    <lineage>
        <taxon>Bacteria</taxon>
        <taxon>Pseudomonadati</taxon>
        <taxon>Pseudomonadota</taxon>
        <taxon>Alphaproteobacteria</taxon>
        <taxon>Hyphomicrobiales</taxon>
        <taxon>Devosiaceae</taxon>
        <taxon>Devosia</taxon>
    </lineage>
</organism>
<dbReference type="EMBL" id="BSNS01000011">
    <property type="protein sequence ID" value="GLQ55439.1"/>
    <property type="molecule type" value="Genomic_DNA"/>
</dbReference>
<keyword evidence="1" id="KW-0732">Signal</keyword>
<evidence type="ECO:0000256" key="1">
    <source>
        <dbReference type="SAM" id="SignalP"/>
    </source>
</evidence>
<feature type="chain" id="PRO_5047165246" description="Lysozyme inhibitor LprI-like N-terminal domain-containing protein" evidence="1">
    <location>
        <begin position="21"/>
        <end position="135"/>
    </location>
</feature>
<dbReference type="Proteomes" id="UP001156691">
    <property type="component" value="Unassembled WGS sequence"/>
</dbReference>
<dbReference type="InterPro" id="IPR009739">
    <property type="entry name" value="LprI-like_N"/>
</dbReference>
<evidence type="ECO:0000313" key="4">
    <source>
        <dbReference type="Proteomes" id="UP001156691"/>
    </source>
</evidence>
<feature type="domain" description="Lysozyme inhibitor LprI-like N-terminal" evidence="2">
    <location>
        <begin position="23"/>
        <end position="115"/>
    </location>
</feature>
<feature type="signal peptide" evidence="1">
    <location>
        <begin position="1"/>
        <end position="20"/>
    </location>
</feature>
<reference evidence="4" key="1">
    <citation type="journal article" date="2019" name="Int. J. Syst. Evol. Microbiol.">
        <title>The Global Catalogue of Microorganisms (GCM) 10K type strain sequencing project: providing services to taxonomists for standard genome sequencing and annotation.</title>
        <authorList>
            <consortium name="The Broad Institute Genomics Platform"/>
            <consortium name="The Broad Institute Genome Sequencing Center for Infectious Disease"/>
            <person name="Wu L."/>
            <person name="Ma J."/>
        </authorList>
    </citation>
    <scope>NUCLEOTIDE SEQUENCE [LARGE SCALE GENOMIC DNA]</scope>
    <source>
        <strain evidence="4">NBRC 112416</strain>
    </source>
</reference>
<dbReference type="Gene3D" id="1.20.1270.180">
    <property type="match status" value="1"/>
</dbReference>
<evidence type="ECO:0000313" key="3">
    <source>
        <dbReference type="EMBL" id="GLQ55439.1"/>
    </source>
</evidence>
<proteinExistence type="predicted"/>
<sequence length="135" mass="14695">MKRALLTIAFITLMLPSAQAQECEDAEDQATMTACAEQAYEASDAELNALYREIEARLGDDADTKELLVEAERAWLAFRDAECAFSSSGTAGGSVYPMIQAMCLDTQTQTRISELQDYLACEEGDLGCPVPRAVN</sequence>
<name>A0ABQ5W6K9_9HYPH</name>
<gene>
    <name evidence="3" type="ORF">GCM10010862_26980</name>
</gene>
<protein>
    <recommendedName>
        <fullName evidence="2">Lysozyme inhibitor LprI-like N-terminal domain-containing protein</fullName>
    </recommendedName>
</protein>
<keyword evidence="4" id="KW-1185">Reference proteome</keyword>
<evidence type="ECO:0000259" key="2">
    <source>
        <dbReference type="Pfam" id="PF07007"/>
    </source>
</evidence>
<dbReference type="PANTHER" id="PTHR39176">
    <property type="entry name" value="PERIPLASMIC PROTEIN-RELATED"/>
    <property type="match status" value="1"/>
</dbReference>